<dbReference type="EMBL" id="JAAGNN010000001">
    <property type="protein sequence ID" value="KAF4094376.1"/>
    <property type="molecule type" value="Genomic_DNA"/>
</dbReference>
<dbReference type="SMART" id="SM00202">
    <property type="entry name" value="SR"/>
    <property type="match status" value="1"/>
</dbReference>
<feature type="compositionally biased region" description="Low complexity" evidence="4">
    <location>
        <begin position="167"/>
        <end position="180"/>
    </location>
</feature>
<gene>
    <name evidence="7" type="ORF">AMELA_G00014410</name>
</gene>
<dbReference type="PRINTS" id="PR00258">
    <property type="entry name" value="SPERACTRCPTR"/>
</dbReference>
<feature type="disulfide bond" evidence="3">
    <location>
        <begin position="96"/>
        <end position="106"/>
    </location>
</feature>
<feature type="domain" description="SRCR" evidence="6">
    <location>
        <begin position="290"/>
        <end position="346"/>
    </location>
</feature>
<feature type="domain" description="SRCR" evidence="6">
    <location>
        <begin position="27"/>
        <end position="127"/>
    </location>
</feature>
<feature type="region of interest" description="Disordered" evidence="4">
    <location>
        <begin position="194"/>
        <end position="213"/>
    </location>
</feature>
<evidence type="ECO:0000313" key="8">
    <source>
        <dbReference type="Proteomes" id="UP000593565"/>
    </source>
</evidence>
<evidence type="ECO:0000256" key="1">
    <source>
        <dbReference type="ARBA" id="ARBA00022729"/>
    </source>
</evidence>
<feature type="signal peptide" evidence="5">
    <location>
        <begin position="1"/>
        <end position="20"/>
    </location>
</feature>
<dbReference type="Gene3D" id="3.10.250.10">
    <property type="entry name" value="SRCR-like domain"/>
    <property type="match status" value="2"/>
</dbReference>
<evidence type="ECO:0000256" key="2">
    <source>
        <dbReference type="ARBA" id="ARBA00023157"/>
    </source>
</evidence>
<dbReference type="Proteomes" id="UP000593565">
    <property type="component" value="Unassembled WGS sequence"/>
</dbReference>
<comment type="caution">
    <text evidence="7">The sequence shown here is derived from an EMBL/GenBank/DDBJ whole genome shotgun (WGS) entry which is preliminary data.</text>
</comment>
<keyword evidence="2 3" id="KW-1015">Disulfide bond</keyword>
<feature type="disulfide bond" evidence="3">
    <location>
        <begin position="52"/>
        <end position="116"/>
    </location>
</feature>
<keyword evidence="1 5" id="KW-0732">Signal</keyword>
<sequence>METMLTLVLALYVLQPLTHGVPPGFQVRLEGGSGAHEGRVEVFHNGVWGSVCDDEVDINLANVVCRELGYGQGLTWAHSARFGQSRGPIWLDNVVCRGTETSLSDCHSNGWGVNDCTHAEDLGVVCTQEGPRQGHVPRYSESAQPAIAVPRSRESASNRRGHEIALNRNSARSSPASSSPHGHQIQLRRNSYDNAASHRQENSVPQGHELPDYLRSGASYRRNQDSQPRPLAQSSGPERSGTPQSGPVPRSEQSDPNVEHDNRMNTDFTNTVEQSVGRGSLEVARLRPVLPATRGAAMVTEGVLEVKHAGRWRHVCNLGWDLSSSRVVCGMLGYPKAEQHNERLYR</sequence>
<dbReference type="PROSITE" id="PS50287">
    <property type="entry name" value="SRCR_2"/>
    <property type="match status" value="2"/>
</dbReference>
<feature type="chain" id="PRO_5029502049" description="SRCR domain-containing protein" evidence="5">
    <location>
        <begin position="21"/>
        <end position="346"/>
    </location>
</feature>
<evidence type="ECO:0000256" key="4">
    <source>
        <dbReference type="SAM" id="MobiDB-lite"/>
    </source>
</evidence>
<dbReference type="PANTHER" id="PTHR45817:SF5">
    <property type="entry name" value="LYSYL OXIDASE HOMOLOG 4"/>
    <property type="match status" value="1"/>
</dbReference>
<dbReference type="InterPro" id="IPR036772">
    <property type="entry name" value="SRCR-like_dom_sf"/>
</dbReference>
<comment type="caution">
    <text evidence="3">Lacks conserved residue(s) required for the propagation of feature annotation.</text>
</comment>
<feature type="disulfide bond" evidence="3">
    <location>
        <begin position="65"/>
        <end position="126"/>
    </location>
</feature>
<dbReference type="InterPro" id="IPR001190">
    <property type="entry name" value="SRCR"/>
</dbReference>
<evidence type="ECO:0000313" key="7">
    <source>
        <dbReference type="EMBL" id="KAF4094376.1"/>
    </source>
</evidence>
<name>A0A7J6BGY7_AMEME</name>
<evidence type="ECO:0000256" key="5">
    <source>
        <dbReference type="SAM" id="SignalP"/>
    </source>
</evidence>
<organism evidence="7 8">
    <name type="scientific">Ameiurus melas</name>
    <name type="common">Black bullhead</name>
    <name type="synonym">Silurus melas</name>
    <dbReference type="NCBI Taxonomy" id="219545"/>
    <lineage>
        <taxon>Eukaryota</taxon>
        <taxon>Metazoa</taxon>
        <taxon>Chordata</taxon>
        <taxon>Craniata</taxon>
        <taxon>Vertebrata</taxon>
        <taxon>Euteleostomi</taxon>
        <taxon>Actinopterygii</taxon>
        <taxon>Neopterygii</taxon>
        <taxon>Teleostei</taxon>
        <taxon>Ostariophysi</taxon>
        <taxon>Siluriformes</taxon>
        <taxon>Ictaluridae</taxon>
        <taxon>Ameiurus</taxon>
    </lineage>
</organism>
<dbReference type="InterPro" id="IPR050912">
    <property type="entry name" value="LOX-like_protein"/>
</dbReference>
<feature type="compositionally biased region" description="Basic and acidic residues" evidence="4">
    <location>
        <begin position="151"/>
        <end position="161"/>
    </location>
</feature>
<dbReference type="SUPFAM" id="SSF56487">
    <property type="entry name" value="SRCR-like"/>
    <property type="match status" value="2"/>
</dbReference>
<dbReference type="GO" id="GO:0005615">
    <property type="term" value="C:extracellular space"/>
    <property type="evidence" value="ECO:0007669"/>
    <property type="project" value="TreeGrafter"/>
</dbReference>
<protein>
    <recommendedName>
        <fullName evidence="6">SRCR domain-containing protein</fullName>
    </recommendedName>
</protein>
<keyword evidence="8" id="KW-1185">Reference proteome</keyword>
<feature type="compositionally biased region" description="Polar residues" evidence="4">
    <location>
        <begin position="232"/>
        <end position="245"/>
    </location>
</feature>
<accession>A0A7J6BGY7</accession>
<dbReference type="GO" id="GO:0030199">
    <property type="term" value="P:collagen fibril organization"/>
    <property type="evidence" value="ECO:0007669"/>
    <property type="project" value="TreeGrafter"/>
</dbReference>
<proteinExistence type="predicted"/>
<dbReference type="GO" id="GO:0004720">
    <property type="term" value="F:protein-lysine 6-oxidase activity"/>
    <property type="evidence" value="ECO:0007669"/>
    <property type="project" value="TreeGrafter"/>
</dbReference>
<evidence type="ECO:0000259" key="6">
    <source>
        <dbReference type="PROSITE" id="PS50287"/>
    </source>
</evidence>
<feature type="region of interest" description="Disordered" evidence="4">
    <location>
        <begin position="131"/>
        <end position="161"/>
    </location>
</feature>
<dbReference type="AlphaFoldDB" id="A0A7J6BGY7"/>
<reference evidence="7 8" key="1">
    <citation type="submission" date="2020-02" db="EMBL/GenBank/DDBJ databases">
        <title>A chromosome-scale genome assembly of the black bullhead catfish (Ameiurus melas).</title>
        <authorList>
            <person name="Wen M."/>
            <person name="Zham M."/>
            <person name="Cabau C."/>
            <person name="Klopp C."/>
            <person name="Donnadieu C."/>
            <person name="Roques C."/>
            <person name="Bouchez O."/>
            <person name="Lampietro C."/>
            <person name="Jouanno E."/>
            <person name="Herpin A."/>
            <person name="Louis A."/>
            <person name="Berthelot C."/>
            <person name="Parey E."/>
            <person name="Roest-Crollius H."/>
            <person name="Braasch I."/>
            <person name="Postlethwait J."/>
            <person name="Robinson-Rechavi M."/>
            <person name="Echchiki A."/>
            <person name="Begum T."/>
            <person name="Montfort J."/>
            <person name="Schartl M."/>
            <person name="Bobe J."/>
            <person name="Guiguen Y."/>
        </authorList>
    </citation>
    <scope>NUCLEOTIDE SEQUENCE [LARGE SCALE GENOMIC DNA]</scope>
    <source>
        <strain evidence="7">M_S1</strain>
        <tissue evidence="7">Blood</tissue>
    </source>
</reference>
<dbReference type="GO" id="GO:0016020">
    <property type="term" value="C:membrane"/>
    <property type="evidence" value="ECO:0007669"/>
    <property type="project" value="InterPro"/>
</dbReference>
<dbReference type="Pfam" id="PF00530">
    <property type="entry name" value="SRCR"/>
    <property type="match status" value="2"/>
</dbReference>
<dbReference type="FunFam" id="3.10.250.10:FF:000001">
    <property type="entry name" value="Lysyl oxidase 4 isoform X1"/>
    <property type="match status" value="1"/>
</dbReference>
<dbReference type="PANTHER" id="PTHR45817">
    <property type="entry name" value="LYSYL OXIDASE-LIKE-RELATED"/>
    <property type="match status" value="1"/>
</dbReference>
<feature type="region of interest" description="Disordered" evidence="4">
    <location>
        <begin position="220"/>
        <end position="267"/>
    </location>
</feature>
<feature type="region of interest" description="Disordered" evidence="4">
    <location>
        <begin position="166"/>
        <end position="185"/>
    </location>
</feature>
<evidence type="ECO:0000256" key="3">
    <source>
        <dbReference type="PROSITE-ProRule" id="PRU00196"/>
    </source>
</evidence>